<keyword evidence="1" id="KW-1133">Transmembrane helix</keyword>
<feature type="transmembrane region" description="Helical" evidence="1">
    <location>
        <begin position="54"/>
        <end position="72"/>
    </location>
</feature>
<keyword evidence="1" id="KW-0472">Membrane</keyword>
<dbReference type="Proteomes" id="UP000002274">
    <property type="component" value="Chromosome"/>
</dbReference>
<accession>A2CCJ5</accession>
<protein>
    <recommendedName>
        <fullName evidence="4">2TM domain-containing protein</fullName>
    </recommendedName>
</protein>
<dbReference type="KEGG" id="pmf:P9303_24741"/>
<dbReference type="AlphaFoldDB" id="A2CCJ5"/>
<dbReference type="STRING" id="59922.P9303_24741"/>
<reference evidence="2 3" key="1">
    <citation type="journal article" date="2007" name="PLoS Genet.">
        <title>Patterns and implications of gene gain and loss in the evolution of Prochlorococcus.</title>
        <authorList>
            <person name="Kettler G.C."/>
            <person name="Martiny A.C."/>
            <person name="Huang K."/>
            <person name="Zucker J."/>
            <person name="Coleman M.L."/>
            <person name="Rodrigue S."/>
            <person name="Chen F."/>
            <person name="Lapidus A."/>
            <person name="Ferriera S."/>
            <person name="Johnson J."/>
            <person name="Steglich C."/>
            <person name="Church G.M."/>
            <person name="Richardson P."/>
            <person name="Chisholm S.W."/>
        </authorList>
    </citation>
    <scope>NUCLEOTIDE SEQUENCE [LARGE SCALE GENOMIC DNA]</scope>
    <source>
        <strain evidence="2 3">MIT 9303</strain>
    </source>
</reference>
<organism evidence="2 3">
    <name type="scientific">Prochlorococcus marinus (strain MIT 9303)</name>
    <dbReference type="NCBI Taxonomy" id="59922"/>
    <lineage>
        <taxon>Bacteria</taxon>
        <taxon>Bacillati</taxon>
        <taxon>Cyanobacteriota</taxon>
        <taxon>Cyanophyceae</taxon>
        <taxon>Synechococcales</taxon>
        <taxon>Prochlorococcaceae</taxon>
        <taxon>Prochlorococcus</taxon>
    </lineage>
</organism>
<proteinExistence type="predicted"/>
<evidence type="ECO:0008006" key="4">
    <source>
        <dbReference type="Google" id="ProtNLM"/>
    </source>
</evidence>
<dbReference type="EMBL" id="CP000554">
    <property type="protein sequence ID" value="ABM79205.1"/>
    <property type="molecule type" value="Genomic_DNA"/>
</dbReference>
<sequence>MPIRWYGNADTTDPTYQHFARIVNFTLHAMAFAAFNSGLWFIQQMRHPWPHLDSFSEIWLAGLCIHLAFVVVKRPKAKTTEEQT</sequence>
<evidence type="ECO:0000256" key="1">
    <source>
        <dbReference type="SAM" id="Phobius"/>
    </source>
</evidence>
<name>A2CCJ5_PROM3</name>
<keyword evidence="1" id="KW-0812">Transmembrane</keyword>
<evidence type="ECO:0000313" key="3">
    <source>
        <dbReference type="Proteomes" id="UP000002274"/>
    </source>
</evidence>
<dbReference type="BioCyc" id="PMAR59922:G1G80-2165-MONOMER"/>
<gene>
    <name evidence="2" type="ordered locus">P9303_24741</name>
</gene>
<dbReference type="RefSeq" id="WP_011827056.1">
    <property type="nucleotide sequence ID" value="NC_008820.1"/>
</dbReference>
<dbReference type="HOGENOM" id="CLU_173130_1_0_3"/>
<feature type="transmembrane region" description="Helical" evidence="1">
    <location>
        <begin position="22"/>
        <end position="42"/>
    </location>
</feature>
<evidence type="ECO:0000313" key="2">
    <source>
        <dbReference type="EMBL" id="ABM79205.1"/>
    </source>
</evidence>